<dbReference type="AlphaFoldDB" id="A0AA38I086"/>
<protein>
    <submittedName>
        <fullName evidence="1">Uncharacterized protein</fullName>
    </submittedName>
</protein>
<evidence type="ECO:0000313" key="2">
    <source>
        <dbReference type="Proteomes" id="UP001168821"/>
    </source>
</evidence>
<sequence>MDANRQVKKMWETKSTEKDILDRPTKNWNKDVAEMLNNRSKLWKEARTVVAIVKRKGEVSSRRNSTQTQTSTSSEYKRMDYGYGVISVVSVGFKFERIVSISSITIFVFWYIV</sequence>
<comment type="caution">
    <text evidence="1">The sequence shown here is derived from an EMBL/GenBank/DDBJ whole genome shotgun (WGS) entry which is preliminary data.</text>
</comment>
<dbReference type="Proteomes" id="UP001168821">
    <property type="component" value="Unassembled WGS sequence"/>
</dbReference>
<keyword evidence="2" id="KW-1185">Reference proteome</keyword>
<proteinExistence type="predicted"/>
<accession>A0AA38I086</accession>
<evidence type="ECO:0000313" key="1">
    <source>
        <dbReference type="EMBL" id="KAJ3645657.1"/>
    </source>
</evidence>
<reference evidence="1" key="1">
    <citation type="journal article" date="2023" name="G3 (Bethesda)">
        <title>Whole genome assemblies of Zophobas morio and Tenebrio molitor.</title>
        <authorList>
            <person name="Kaur S."/>
            <person name="Stinson S.A."/>
            <person name="diCenzo G.C."/>
        </authorList>
    </citation>
    <scope>NUCLEOTIDE SEQUENCE</scope>
    <source>
        <strain evidence="1">QUZm001</strain>
    </source>
</reference>
<dbReference type="EMBL" id="JALNTZ010000007">
    <property type="protein sequence ID" value="KAJ3645657.1"/>
    <property type="molecule type" value="Genomic_DNA"/>
</dbReference>
<gene>
    <name evidence="1" type="ORF">Zmor_023298</name>
</gene>
<name>A0AA38I086_9CUCU</name>
<organism evidence="1 2">
    <name type="scientific">Zophobas morio</name>
    <dbReference type="NCBI Taxonomy" id="2755281"/>
    <lineage>
        <taxon>Eukaryota</taxon>
        <taxon>Metazoa</taxon>
        <taxon>Ecdysozoa</taxon>
        <taxon>Arthropoda</taxon>
        <taxon>Hexapoda</taxon>
        <taxon>Insecta</taxon>
        <taxon>Pterygota</taxon>
        <taxon>Neoptera</taxon>
        <taxon>Endopterygota</taxon>
        <taxon>Coleoptera</taxon>
        <taxon>Polyphaga</taxon>
        <taxon>Cucujiformia</taxon>
        <taxon>Tenebrionidae</taxon>
        <taxon>Zophobas</taxon>
    </lineage>
</organism>